<dbReference type="RefSeq" id="WP_155312522.1">
    <property type="nucleotide sequence ID" value="NZ_AP021879.1"/>
</dbReference>
<organism evidence="9 10">
    <name type="scientific">Desulfosarcina ovata subsp. ovata</name>
    <dbReference type="NCBI Taxonomy" id="2752305"/>
    <lineage>
        <taxon>Bacteria</taxon>
        <taxon>Pseudomonadati</taxon>
        <taxon>Thermodesulfobacteriota</taxon>
        <taxon>Desulfobacteria</taxon>
        <taxon>Desulfobacterales</taxon>
        <taxon>Desulfosarcinaceae</taxon>
        <taxon>Desulfosarcina</taxon>
    </lineage>
</organism>
<dbReference type="PROSITE" id="PS51779">
    <property type="entry name" value="POTRA"/>
    <property type="match status" value="1"/>
</dbReference>
<gene>
    <name evidence="9" type="ORF">DSCOOX_48190</name>
</gene>
<dbReference type="EMBL" id="AP021879">
    <property type="protein sequence ID" value="BBO91639.1"/>
    <property type="molecule type" value="Genomic_DNA"/>
</dbReference>
<reference evidence="9 10" key="1">
    <citation type="submission" date="2019-11" db="EMBL/GenBank/DDBJ databases">
        <title>Comparative genomics of hydrocarbon-degrading Desulfosarcina strains.</title>
        <authorList>
            <person name="Watanabe M."/>
            <person name="Kojima H."/>
            <person name="Fukui M."/>
        </authorList>
    </citation>
    <scope>NUCLEOTIDE SEQUENCE [LARGE SCALE GENOMIC DNA]</scope>
    <source>
        <strain evidence="10">oXyS1</strain>
    </source>
</reference>
<evidence type="ECO:0000256" key="7">
    <source>
        <dbReference type="ARBA" id="ARBA00023306"/>
    </source>
</evidence>
<keyword evidence="5" id="KW-1133">Transmembrane helix</keyword>
<keyword evidence="6" id="KW-0472">Membrane</keyword>
<dbReference type="AlphaFoldDB" id="A0A5K8AGL1"/>
<evidence type="ECO:0000259" key="8">
    <source>
        <dbReference type="PROSITE" id="PS51779"/>
    </source>
</evidence>
<dbReference type="PANTHER" id="PTHR35851:SF1">
    <property type="entry name" value="CELL DIVISION PROTEIN FTSQ"/>
    <property type="match status" value="1"/>
</dbReference>
<protein>
    <recommendedName>
        <fullName evidence="8">POTRA domain-containing protein</fullName>
    </recommendedName>
</protein>
<dbReference type="Pfam" id="PF08478">
    <property type="entry name" value="POTRA_1"/>
    <property type="match status" value="1"/>
</dbReference>
<evidence type="ECO:0000256" key="2">
    <source>
        <dbReference type="ARBA" id="ARBA00022475"/>
    </source>
</evidence>
<evidence type="ECO:0000256" key="5">
    <source>
        <dbReference type="ARBA" id="ARBA00022989"/>
    </source>
</evidence>
<dbReference type="PANTHER" id="PTHR35851">
    <property type="entry name" value="CELL DIVISION PROTEIN FTSQ"/>
    <property type="match status" value="1"/>
</dbReference>
<dbReference type="InterPro" id="IPR013685">
    <property type="entry name" value="POTRA_FtsQ_type"/>
</dbReference>
<keyword evidence="7" id="KW-0131">Cell cycle</keyword>
<evidence type="ECO:0000256" key="6">
    <source>
        <dbReference type="ARBA" id="ARBA00023136"/>
    </source>
</evidence>
<proteinExistence type="predicted"/>
<feature type="domain" description="POTRA" evidence="8">
    <location>
        <begin position="57"/>
        <end position="125"/>
    </location>
</feature>
<keyword evidence="4" id="KW-0812">Transmembrane</keyword>
<dbReference type="Gene3D" id="3.10.20.310">
    <property type="entry name" value="membrane protein fhac"/>
    <property type="match status" value="1"/>
</dbReference>
<comment type="subcellular location">
    <subcellularLocation>
        <location evidence="1">Membrane</location>
    </subcellularLocation>
</comment>
<accession>A0A5K8AGL1</accession>
<dbReference type="GO" id="GO:0016020">
    <property type="term" value="C:membrane"/>
    <property type="evidence" value="ECO:0007669"/>
    <property type="project" value="UniProtKB-SubCell"/>
</dbReference>
<keyword evidence="10" id="KW-1185">Reference proteome</keyword>
<evidence type="ECO:0000256" key="3">
    <source>
        <dbReference type="ARBA" id="ARBA00022618"/>
    </source>
</evidence>
<evidence type="ECO:0000313" key="10">
    <source>
        <dbReference type="Proteomes" id="UP000422108"/>
    </source>
</evidence>
<keyword evidence="2" id="KW-1003">Cell membrane</keyword>
<sequence length="288" mass="32060">MKPTRKNRFRKDKTTRRATLRRRIRSAARAVLVGLVLVATSAAFILAYDYFTQSRHFMVRKIEVDGQRRLDRQHILAVAGIGPGTNILALNLTVARKQLLADPWIAEAAISRDIPSGLHVSVREEDPLALLEMPDKEGFMLNTAGRIFKRETHSDTGPWPRVQGLDHRDLPVPGRPVTHAFQTVMDLLTLAREKNSTLPLVQIRRIHMDRQIGATVFVGDAGQAIKLGFGHFREKCAALGALHRRMHADSRLANCQTIDLFDINRIVITMAPAASSDSASEEVKVAGT</sequence>
<keyword evidence="3" id="KW-0132">Cell division</keyword>
<dbReference type="Proteomes" id="UP000422108">
    <property type="component" value="Chromosome"/>
</dbReference>
<evidence type="ECO:0000256" key="4">
    <source>
        <dbReference type="ARBA" id="ARBA00022692"/>
    </source>
</evidence>
<evidence type="ECO:0000256" key="1">
    <source>
        <dbReference type="ARBA" id="ARBA00004370"/>
    </source>
</evidence>
<name>A0A5K8AGL1_9BACT</name>
<evidence type="ECO:0000313" key="9">
    <source>
        <dbReference type="EMBL" id="BBO91639.1"/>
    </source>
</evidence>
<dbReference type="InterPro" id="IPR026579">
    <property type="entry name" value="FtsQ"/>
</dbReference>
<dbReference type="GO" id="GO:0090529">
    <property type="term" value="P:cell septum assembly"/>
    <property type="evidence" value="ECO:0007669"/>
    <property type="project" value="InterPro"/>
</dbReference>
<dbReference type="InterPro" id="IPR034746">
    <property type="entry name" value="POTRA"/>
</dbReference>